<name>A0AAV7L7N2_PLEWA</name>
<evidence type="ECO:0000313" key="3">
    <source>
        <dbReference type="Proteomes" id="UP001066276"/>
    </source>
</evidence>
<feature type="compositionally biased region" description="Basic and acidic residues" evidence="1">
    <location>
        <begin position="82"/>
        <end position="95"/>
    </location>
</feature>
<evidence type="ECO:0000256" key="1">
    <source>
        <dbReference type="SAM" id="MobiDB-lite"/>
    </source>
</evidence>
<dbReference type="EMBL" id="JANPWB010000015">
    <property type="protein sequence ID" value="KAJ1087007.1"/>
    <property type="molecule type" value="Genomic_DNA"/>
</dbReference>
<comment type="caution">
    <text evidence="2">The sequence shown here is derived from an EMBL/GenBank/DDBJ whole genome shotgun (WGS) entry which is preliminary data.</text>
</comment>
<evidence type="ECO:0000313" key="2">
    <source>
        <dbReference type="EMBL" id="KAJ1087007.1"/>
    </source>
</evidence>
<keyword evidence="3" id="KW-1185">Reference proteome</keyword>
<feature type="region of interest" description="Disordered" evidence="1">
    <location>
        <begin position="1"/>
        <end position="103"/>
    </location>
</feature>
<reference evidence="2" key="1">
    <citation type="journal article" date="2022" name="bioRxiv">
        <title>Sequencing and chromosome-scale assembly of the giantPleurodeles waltlgenome.</title>
        <authorList>
            <person name="Brown T."/>
            <person name="Elewa A."/>
            <person name="Iarovenko S."/>
            <person name="Subramanian E."/>
            <person name="Araus A.J."/>
            <person name="Petzold A."/>
            <person name="Susuki M."/>
            <person name="Suzuki K.-i.T."/>
            <person name="Hayashi T."/>
            <person name="Toyoda A."/>
            <person name="Oliveira C."/>
            <person name="Osipova E."/>
            <person name="Leigh N.D."/>
            <person name="Simon A."/>
            <person name="Yun M.H."/>
        </authorList>
    </citation>
    <scope>NUCLEOTIDE SEQUENCE</scope>
    <source>
        <strain evidence="2">20211129_DDA</strain>
        <tissue evidence="2">Liver</tissue>
    </source>
</reference>
<feature type="compositionally biased region" description="Polar residues" evidence="1">
    <location>
        <begin position="28"/>
        <end position="37"/>
    </location>
</feature>
<organism evidence="2 3">
    <name type="scientific">Pleurodeles waltl</name>
    <name type="common">Iberian ribbed newt</name>
    <dbReference type="NCBI Taxonomy" id="8319"/>
    <lineage>
        <taxon>Eukaryota</taxon>
        <taxon>Metazoa</taxon>
        <taxon>Chordata</taxon>
        <taxon>Craniata</taxon>
        <taxon>Vertebrata</taxon>
        <taxon>Euteleostomi</taxon>
        <taxon>Amphibia</taxon>
        <taxon>Batrachia</taxon>
        <taxon>Caudata</taxon>
        <taxon>Salamandroidea</taxon>
        <taxon>Salamandridae</taxon>
        <taxon>Pleurodelinae</taxon>
        <taxon>Pleurodeles</taxon>
    </lineage>
</organism>
<sequence>MSAKPISAAALGVAVETTECPGGDTRRAVSSSWTEKQPSGHGLPKTTAETPGVVRAKGAERRAMDADSTGAVTRPPETAMSKGKERRREQQDAPSRHVPGSHGFPSCQEGDLCELSWLGPVSSAFMRMILKRNTERTESARCLLERGWAVPRCYLSGAETNASSAPIVTPWALCASLFFLPAPLGCRVVPSSWSFPRIDPVSERDLRVSLALLFFLRRESHEVATPEVLYGYRGADLFSAPGALPGEFSACVAVRSGGQPVAIPF</sequence>
<proteinExistence type="predicted"/>
<accession>A0AAV7L7N2</accession>
<protein>
    <submittedName>
        <fullName evidence="2">Uncharacterized protein</fullName>
    </submittedName>
</protein>
<dbReference type="Proteomes" id="UP001066276">
    <property type="component" value="Chromosome 11"/>
</dbReference>
<dbReference type="AlphaFoldDB" id="A0AAV7L7N2"/>
<gene>
    <name evidence="2" type="ORF">NDU88_000202</name>
</gene>